<comment type="caution">
    <text evidence="2">The sequence shown here is derived from an EMBL/GenBank/DDBJ whole genome shotgun (WGS) entry which is preliminary data.</text>
</comment>
<name>A0A1F5H6J2_9BACT</name>
<evidence type="ECO:0000313" key="3">
    <source>
        <dbReference type="Proteomes" id="UP000177039"/>
    </source>
</evidence>
<evidence type="ECO:0000256" key="1">
    <source>
        <dbReference type="SAM" id="Phobius"/>
    </source>
</evidence>
<feature type="transmembrane region" description="Helical" evidence="1">
    <location>
        <begin position="126"/>
        <end position="144"/>
    </location>
</feature>
<feature type="transmembrane region" description="Helical" evidence="1">
    <location>
        <begin position="333"/>
        <end position="351"/>
    </location>
</feature>
<feature type="transmembrane region" description="Helical" evidence="1">
    <location>
        <begin position="284"/>
        <end position="301"/>
    </location>
</feature>
<dbReference type="EMBL" id="MFBT01000012">
    <property type="protein sequence ID" value="OGD99644.1"/>
    <property type="molecule type" value="Genomic_DNA"/>
</dbReference>
<feature type="transmembrane region" description="Helical" evidence="1">
    <location>
        <begin position="75"/>
        <end position="98"/>
    </location>
</feature>
<proteinExistence type="predicted"/>
<feature type="transmembrane region" description="Helical" evidence="1">
    <location>
        <begin position="156"/>
        <end position="185"/>
    </location>
</feature>
<keyword evidence="1" id="KW-1133">Transmembrane helix</keyword>
<feature type="transmembrane region" description="Helical" evidence="1">
    <location>
        <begin position="7"/>
        <end position="26"/>
    </location>
</feature>
<dbReference type="AlphaFoldDB" id="A0A1F5H6J2"/>
<feature type="transmembrane region" description="Helical" evidence="1">
    <location>
        <begin position="104"/>
        <end position="121"/>
    </location>
</feature>
<accession>A0A1F5H6J2</accession>
<keyword evidence="1" id="KW-0472">Membrane</keyword>
<feature type="transmembrane region" description="Helical" evidence="1">
    <location>
        <begin position="254"/>
        <end position="272"/>
    </location>
</feature>
<evidence type="ECO:0008006" key="4">
    <source>
        <dbReference type="Google" id="ProtNLM"/>
    </source>
</evidence>
<dbReference type="Proteomes" id="UP000177039">
    <property type="component" value="Unassembled WGS sequence"/>
</dbReference>
<organism evidence="2 3">
    <name type="scientific">Candidatus Curtissbacteria bacterium RIFCSPLOWO2_01_FULL_42_50</name>
    <dbReference type="NCBI Taxonomy" id="1797730"/>
    <lineage>
        <taxon>Bacteria</taxon>
        <taxon>Candidatus Curtissiibacteriota</taxon>
    </lineage>
</organism>
<feature type="transmembrane region" description="Helical" evidence="1">
    <location>
        <begin position="197"/>
        <end position="219"/>
    </location>
</feature>
<reference evidence="2 3" key="1">
    <citation type="journal article" date="2016" name="Nat. Commun.">
        <title>Thousands of microbial genomes shed light on interconnected biogeochemical processes in an aquifer system.</title>
        <authorList>
            <person name="Anantharaman K."/>
            <person name="Brown C.T."/>
            <person name="Hug L.A."/>
            <person name="Sharon I."/>
            <person name="Castelle C.J."/>
            <person name="Probst A.J."/>
            <person name="Thomas B.C."/>
            <person name="Singh A."/>
            <person name="Wilkins M.J."/>
            <person name="Karaoz U."/>
            <person name="Brodie E.L."/>
            <person name="Williams K.H."/>
            <person name="Hubbard S.S."/>
            <person name="Banfield J.F."/>
        </authorList>
    </citation>
    <scope>NUCLEOTIDE SEQUENCE [LARGE SCALE GENOMIC DNA]</scope>
</reference>
<gene>
    <name evidence="2" type="ORF">A3B54_03070</name>
</gene>
<evidence type="ECO:0000313" key="2">
    <source>
        <dbReference type="EMBL" id="OGD99644.1"/>
    </source>
</evidence>
<feature type="transmembrane region" description="Helical" evidence="1">
    <location>
        <begin position="46"/>
        <end position="68"/>
    </location>
</feature>
<keyword evidence="1" id="KW-0812">Transmembrane</keyword>
<feature type="transmembrane region" description="Helical" evidence="1">
    <location>
        <begin position="307"/>
        <end position="324"/>
    </location>
</feature>
<sequence>MNLQKSQFSKVIIFSLLIVGHVFWLSRSRSYMSPELIFPVWLYSSAKTFVSEIQSFYPPALFYLVNILNKISHNLLLSVNLIQLSIVIIIDTLLFYYLNKKFNFKFAAIGLAFYIPWQVFFRGNYLWFDLATIPFMTLSFFYFYDFIIGFKTPKLLIASFFLSFGYLFKNTIFWIYILYLVWLVYLKVTKKQSARKLFRNLLFLFLPLILTGVANFLILTSKGTFEFTFYWNILMQNVIYPRMDTSPRLISPNFYVPMAFVIAIYLTSCLVIEKASRISQNQKYFLYSFTLVSLANIFPRWSDFHVQPFVFFLTIIFSYSLYLSNSFKKSIKVYFNIFLSAVIVFSTLILGNRIATEIKNRNRETPDNIALYAPQGLNHIIKNKNIFVYDFPLYNGVPLNDIYQPDFYKNVNLVLKDPDKYYRITSWQTALGYVKAQNPDIIIVPYQIHNRIIAGIDLTAFEKLIQKRYQHQTEIGKIYFIYGRSQD</sequence>
<protein>
    <recommendedName>
        <fullName evidence="4">Glycosyltransferase RgtA/B/C/D-like domain-containing protein</fullName>
    </recommendedName>
</protein>